<dbReference type="GO" id="GO:0016491">
    <property type="term" value="F:oxidoreductase activity"/>
    <property type="evidence" value="ECO:0007669"/>
    <property type="project" value="InterPro"/>
</dbReference>
<dbReference type="Gene3D" id="2.60.40.4070">
    <property type="match status" value="1"/>
</dbReference>
<evidence type="ECO:0000256" key="1">
    <source>
        <dbReference type="SAM" id="SignalP"/>
    </source>
</evidence>
<organism evidence="3">
    <name type="scientific">candidate division WOR-3 bacterium</name>
    <dbReference type="NCBI Taxonomy" id="2052148"/>
    <lineage>
        <taxon>Bacteria</taxon>
        <taxon>Bacteria division WOR-3</taxon>
    </lineage>
</organism>
<dbReference type="Pfam" id="PF13860">
    <property type="entry name" value="FlgD_ig"/>
    <property type="match status" value="1"/>
</dbReference>
<name>A0A7V3PUA1_UNCW3</name>
<proteinExistence type="predicted"/>
<keyword evidence="1" id="KW-0732">Signal</keyword>
<feature type="chain" id="PRO_5030793294" description="FlgD/Vpr Ig-like domain-containing protein" evidence="1">
    <location>
        <begin position="22"/>
        <end position="499"/>
    </location>
</feature>
<feature type="domain" description="FlgD/Vpr Ig-like" evidence="2">
    <location>
        <begin position="436"/>
        <end position="486"/>
    </location>
</feature>
<dbReference type="Gene3D" id="3.40.109.10">
    <property type="entry name" value="NADH Oxidase"/>
    <property type="match status" value="2"/>
</dbReference>
<dbReference type="InterPro" id="IPR000415">
    <property type="entry name" value="Nitroreductase-like"/>
</dbReference>
<feature type="signal peptide" evidence="1">
    <location>
        <begin position="1"/>
        <end position="21"/>
    </location>
</feature>
<dbReference type="AlphaFoldDB" id="A0A7V3PUA1"/>
<comment type="caution">
    <text evidence="3">The sequence shown here is derived from an EMBL/GenBank/DDBJ whole genome shotgun (WGS) entry which is preliminary data.</text>
</comment>
<dbReference type="InterPro" id="IPR025965">
    <property type="entry name" value="FlgD/Vpr_Ig-like"/>
</dbReference>
<evidence type="ECO:0000313" key="3">
    <source>
        <dbReference type="EMBL" id="HGD13568.1"/>
    </source>
</evidence>
<accession>A0A7V3PUA1</accession>
<dbReference type="EMBL" id="DTMZ01000140">
    <property type="protein sequence ID" value="HGD13568.1"/>
    <property type="molecule type" value="Genomic_DNA"/>
</dbReference>
<reference evidence="3" key="1">
    <citation type="journal article" date="2020" name="mSystems">
        <title>Genome- and Community-Level Interaction Insights into Carbon Utilization and Element Cycling Functions of Hydrothermarchaeota in Hydrothermal Sediment.</title>
        <authorList>
            <person name="Zhou Z."/>
            <person name="Liu Y."/>
            <person name="Xu W."/>
            <person name="Pan J."/>
            <person name="Luo Z.H."/>
            <person name="Li M."/>
        </authorList>
    </citation>
    <scope>NUCLEOTIDE SEQUENCE [LARGE SCALE GENOMIC DNA]</scope>
    <source>
        <strain evidence="3">SpSt-914</strain>
    </source>
</reference>
<protein>
    <recommendedName>
        <fullName evidence="2">FlgD/Vpr Ig-like domain-containing protein</fullName>
    </recommendedName>
</protein>
<dbReference type="CDD" id="cd02062">
    <property type="entry name" value="Nitro_FMN_reductase"/>
    <property type="match status" value="1"/>
</dbReference>
<dbReference type="SUPFAM" id="SSF55469">
    <property type="entry name" value="FMN-dependent nitroreductase-like"/>
    <property type="match status" value="1"/>
</dbReference>
<sequence>MRFSGRGAVILLSIAISLAPAAQIPGFGSAETLPAPAVHNYPFELLLNSRYSVHSGFEDTLPTQLLANVLWAMSRTPYSGAYREFYVATRNNVYRYDPDRHTLNVHLAGDHRYNSGSAFEVGISTPRHEDAGMAVQAGLLAAIAFWTDTGEVVCCPMKWATDYANNNWHPNHPLLMVNVYGNAPARGIDSTVVAVSSDSSLPIPVVNGVDTFEVLLGNLRPDSSFTPGLLSLETVSQLLWAGYGVTPHQTSNSRQGLTVPSAVAGYFLTGKIYLVSEQGVDRYWNRLPPGNNLTTRDHRLERFLSGDWRPALRSASARIPSTAPIYIVICVDDTTTYRTMQEVGFAGFNLLMQARALNLAGWLTMPLTTTERSAIQSALMLPANHYPVAVFAAGELATGVRERIAPDNVIKIIRAQPAIRRGALRLEYLLRQPGLVQVEVFDLAGRPVRTLLEELQSSGYHSVSWDGTDQHNQPVRRGTYLITISSGGTVVRHKVTWSR</sequence>
<evidence type="ECO:0000259" key="2">
    <source>
        <dbReference type="Pfam" id="PF13860"/>
    </source>
</evidence>
<gene>
    <name evidence="3" type="ORF">ENX16_05785</name>
</gene>